<name>A0A9X3F1T3_9BACT</name>
<dbReference type="AlphaFoldDB" id="A0A9X3F1T3"/>
<reference evidence="2" key="1">
    <citation type="submission" date="2022-11" db="EMBL/GenBank/DDBJ databases">
        <title>Minimal conservation of predation-associated metabolite biosynthetic gene clusters underscores biosynthetic potential of Myxococcota including descriptions for ten novel species: Archangium lansinium sp. nov., Myxococcus landrumus sp. nov., Nannocystis bai.</title>
        <authorList>
            <person name="Ahearne A."/>
            <person name="Stevens C."/>
            <person name="Phillips K."/>
        </authorList>
    </citation>
    <scope>NUCLEOTIDE SEQUENCE</scope>
    <source>
        <strain evidence="2">Na p29</strain>
    </source>
</reference>
<gene>
    <name evidence="2" type="ORF">OV079_30585</name>
</gene>
<proteinExistence type="predicted"/>
<sequence>MHRPEIYELLAREHEELDELFHELLAAKGKLAAGLLTRVRLKLVPHSRAEEAVFYLRLQDDERTAEKVRVSLAEHRQVEALLDELLAMSPRDDNWSARAHVLADMVGRHVDEEEGELFPLAKRVLDPQEAQRLAVAFETERDRVWEYILGEQRGAA</sequence>
<evidence type="ECO:0000259" key="1">
    <source>
        <dbReference type="Pfam" id="PF01814"/>
    </source>
</evidence>
<dbReference type="Proteomes" id="UP001150924">
    <property type="component" value="Unassembled WGS sequence"/>
</dbReference>
<dbReference type="Gene3D" id="1.20.120.520">
    <property type="entry name" value="nmb1532 protein domain like"/>
    <property type="match status" value="1"/>
</dbReference>
<evidence type="ECO:0000313" key="2">
    <source>
        <dbReference type="EMBL" id="MCY1009831.1"/>
    </source>
</evidence>
<keyword evidence="3" id="KW-1185">Reference proteome</keyword>
<feature type="domain" description="Hemerythrin-like" evidence="1">
    <location>
        <begin position="6"/>
        <end position="121"/>
    </location>
</feature>
<protein>
    <submittedName>
        <fullName evidence="2">Hemerythrin domain-containing protein</fullName>
    </submittedName>
</protein>
<dbReference type="EMBL" id="JAPNKE010000002">
    <property type="protein sequence ID" value="MCY1009831.1"/>
    <property type="molecule type" value="Genomic_DNA"/>
</dbReference>
<dbReference type="InterPro" id="IPR012312">
    <property type="entry name" value="Hemerythrin-like"/>
</dbReference>
<dbReference type="PANTHER" id="PTHR35585">
    <property type="entry name" value="HHE DOMAIN PROTEIN (AFU_ORTHOLOGUE AFUA_4G00730)"/>
    <property type="match status" value="1"/>
</dbReference>
<dbReference type="RefSeq" id="WP_267772547.1">
    <property type="nucleotide sequence ID" value="NZ_JAPNKE010000002.1"/>
</dbReference>
<dbReference type="Pfam" id="PF01814">
    <property type="entry name" value="Hemerythrin"/>
    <property type="match status" value="1"/>
</dbReference>
<comment type="caution">
    <text evidence="2">The sequence shown here is derived from an EMBL/GenBank/DDBJ whole genome shotgun (WGS) entry which is preliminary data.</text>
</comment>
<accession>A0A9X3F1T3</accession>
<evidence type="ECO:0000313" key="3">
    <source>
        <dbReference type="Proteomes" id="UP001150924"/>
    </source>
</evidence>
<organism evidence="2 3">
    <name type="scientific">Nannocystis pusilla</name>
    <dbReference type="NCBI Taxonomy" id="889268"/>
    <lineage>
        <taxon>Bacteria</taxon>
        <taxon>Pseudomonadati</taxon>
        <taxon>Myxococcota</taxon>
        <taxon>Polyangia</taxon>
        <taxon>Nannocystales</taxon>
        <taxon>Nannocystaceae</taxon>
        <taxon>Nannocystis</taxon>
    </lineage>
</organism>
<dbReference type="PANTHER" id="PTHR35585:SF1">
    <property type="entry name" value="HHE DOMAIN PROTEIN (AFU_ORTHOLOGUE AFUA_4G00730)"/>
    <property type="match status" value="1"/>
</dbReference>